<gene>
    <name evidence="2" type="ORF">ACFSUB_01065</name>
</gene>
<proteinExistence type="predicted"/>
<dbReference type="RefSeq" id="WP_380711333.1">
    <property type="nucleotide sequence ID" value="NZ_JBHUML010000002.1"/>
</dbReference>
<protein>
    <submittedName>
        <fullName evidence="2">Uncharacterized protein</fullName>
    </submittedName>
</protein>
<dbReference type="Proteomes" id="UP001597520">
    <property type="component" value="Unassembled WGS sequence"/>
</dbReference>
<keyword evidence="3" id="KW-1185">Reference proteome</keyword>
<name>A0ABW5SX60_9BACI</name>
<reference evidence="3" key="1">
    <citation type="journal article" date="2019" name="Int. J. Syst. Evol. Microbiol.">
        <title>The Global Catalogue of Microorganisms (GCM) 10K type strain sequencing project: providing services to taxonomists for standard genome sequencing and annotation.</title>
        <authorList>
            <consortium name="The Broad Institute Genomics Platform"/>
            <consortium name="The Broad Institute Genome Sequencing Center for Infectious Disease"/>
            <person name="Wu L."/>
            <person name="Ma J."/>
        </authorList>
    </citation>
    <scope>NUCLEOTIDE SEQUENCE [LARGE SCALE GENOMIC DNA]</scope>
    <source>
        <strain evidence="3">KCTC 33792</strain>
    </source>
</reference>
<dbReference type="EMBL" id="JBHUML010000002">
    <property type="protein sequence ID" value="MFD2704040.1"/>
    <property type="molecule type" value="Genomic_DNA"/>
</dbReference>
<evidence type="ECO:0000313" key="3">
    <source>
        <dbReference type="Proteomes" id="UP001597520"/>
    </source>
</evidence>
<organism evidence="2 3">
    <name type="scientific">Salibacterium lacus</name>
    <dbReference type="NCBI Taxonomy" id="1898109"/>
    <lineage>
        <taxon>Bacteria</taxon>
        <taxon>Bacillati</taxon>
        <taxon>Bacillota</taxon>
        <taxon>Bacilli</taxon>
        <taxon>Bacillales</taxon>
        <taxon>Bacillaceae</taxon>
    </lineage>
</organism>
<keyword evidence="1" id="KW-1133">Transmembrane helix</keyword>
<evidence type="ECO:0000256" key="1">
    <source>
        <dbReference type="SAM" id="Phobius"/>
    </source>
</evidence>
<keyword evidence="1" id="KW-0472">Membrane</keyword>
<accession>A0ABW5SX60</accession>
<feature type="transmembrane region" description="Helical" evidence="1">
    <location>
        <begin position="51"/>
        <end position="76"/>
    </location>
</feature>
<keyword evidence="1" id="KW-0812">Transmembrane</keyword>
<comment type="caution">
    <text evidence="2">The sequence shown here is derived from an EMBL/GenBank/DDBJ whole genome shotgun (WGS) entry which is preliminary data.</text>
</comment>
<feature type="transmembrane region" description="Helical" evidence="1">
    <location>
        <begin position="21"/>
        <end position="45"/>
    </location>
</feature>
<evidence type="ECO:0000313" key="2">
    <source>
        <dbReference type="EMBL" id="MFD2704040.1"/>
    </source>
</evidence>
<sequence length="203" mass="23699">MNKKRTLKYLKNIFEISIENKLINFFCYILIYMFGIGLSVFVLRLLGESTYFINVLTATSNFFGGILGGLIAYVVAVHQIESQKDEEKIKELQNISNMITLLQSELKHNELVLSQIKEKADFNDKVNSVTLFNTDIWHNAKYVMAESLNQNTFENINDHYRELDELKNCINPDLEEILNNQIDYRMLLIQTIRRDLSNVHIDI</sequence>